<evidence type="ECO:0000256" key="2">
    <source>
        <dbReference type="ARBA" id="ARBA00023163"/>
    </source>
</evidence>
<dbReference type="PANTHER" id="PTHR43436">
    <property type="entry name" value="ARAC-FAMILY TRANSCRIPTIONAL REGULATOR"/>
    <property type="match status" value="1"/>
</dbReference>
<name>A0A4V3JRX6_9LEPT</name>
<dbReference type="SUPFAM" id="SSF46689">
    <property type="entry name" value="Homeodomain-like"/>
    <property type="match status" value="2"/>
</dbReference>
<feature type="domain" description="HTH araC/xylS-type" evidence="3">
    <location>
        <begin position="200"/>
        <end position="298"/>
    </location>
</feature>
<dbReference type="RefSeq" id="WP_135649170.1">
    <property type="nucleotide sequence ID" value="NZ_RQGF01000020.1"/>
</dbReference>
<dbReference type="InterPro" id="IPR009057">
    <property type="entry name" value="Homeodomain-like_sf"/>
</dbReference>
<dbReference type="PROSITE" id="PS01124">
    <property type="entry name" value="HTH_ARAC_FAMILY_2"/>
    <property type="match status" value="1"/>
</dbReference>
<organism evidence="4 5">
    <name type="scientific">Leptospira sarikeiensis</name>
    <dbReference type="NCBI Taxonomy" id="2484943"/>
    <lineage>
        <taxon>Bacteria</taxon>
        <taxon>Pseudomonadati</taxon>
        <taxon>Spirochaetota</taxon>
        <taxon>Spirochaetia</taxon>
        <taxon>Leptospirales</taxon>
        <taxon>Leptospiraceae</taxon>
        <taxon>Leptospira</taxon>
    </lineage>
</organism>
<protein>
    <submittedName>
        <fullName evidence="4">AraC family transcriptional regulator</fullName>
    </submittedName>
</protein>
<dbReference type="InterPro" id="IPR009594">
    <property type="entry name" value="Tscrpt_reg_HTH_AraC_N"/>
</dbReference>
<evidence type="ECO:0000259" key="3">
    <source>
        <dbReference type="PROSITE" id="PS01124"/>
    </source>
</evidence>
<evidence type="ECO:0000313" key="5">
    <source>
        <dbReference type="Proteomes" id="UP000297762"/>
    </source>
</evidence>
<keyword evidence="5" id="KW-1185">Reference proteome</keyword>
<keyword evidence="1" id="KW-0805">Transcription regulation</keyword>
<proteinExistence type="predicted"/>
<dbReference type="PANTHER" id="PTHR43436:SF2">
    <property type="entry name" value="ARAC_XYLS FAMILY TRANSCRIPTIONAL REGULATOR"/>
    <property type="match status" value="1"/>
</dbReference>
<dbReference type="SMART" id="SM00342">
    <property type="entry name" value="HTH_ARAC"/>
    <property type="match status" value="1"/>
</dbReference>
<accession>A0A4V3JRX6</accession>
<gene>
    <name evidence="4" type="ORF">EHQ64_09080</name>
</gene>
<dbReference type="GO" id="GO:0003700">
    <property type="term" value="F:DNA-binding transcription factor activity"/>
    <property type="evidence" value="ECO:0007669"/>
    <property type="project" value="InterPro"/>
</dbReference>
<dbReference type="InterPro" id="IPR018060">
    <property type="entry name" value="HTH_AraC"/>
</dbReference>
<sequence length="317" mass="35535">MKKNKPTPVSAEKRKKLADLLYNLVPEEQILSSDLKGVRLFRIDEPAPKAQKAYEPGIIILAQGQKKIFLGSDVYTYDSGNYLVLSVPLPLECETLASPEEPILGIYITVDPTSVGEIMLEMDDVRLDEEELPKGIYSAPLNDLLTDAAIRLTEALHNPQETKILGPTIVKEIIYRVLCRKEGGALQALAYRNRKFFQIARALHRIHESFDKDLDVRSLAFDAGMSISTFHSSFKAVTNASPIQYIKNVRLHKARILMLQEGLNAYNAAIQVGYESPSQFSREYKRFFGTPPGKDTASFRTEQEEKSGMDADKVIAI</sequence>
<evidence type="ECO:0000256" key="1">
    <source>
        <dbReference type="ARBA" id="ARBA00023015"/>
    </source>
</evidence>
<dbReference type="Pfam" id="PF12833">
    <property type="entry name" value="HTH_18"/>
    <property type="match status" value="1"/>
</dbReference>
<dbReference type="GO" id="GO:0043565">
    <property type="term" value="F:sequence-specific DNA binding"/>
    <property type="evidence" value="ECO:0007669"/>
    <property type="project" value="InterPro"/>
</dbReference>
<dbReference type="Gene3D" id="1.10.10.60">
    <property type="entry name" value="Homeodomain-like"/>
    <property type="match status" value="2"/>
</dbReference>
<dbReference type="OrthoDB" id="34150at2"/>
<dbReference type="Pfam" id="PF06719">
    <property type="entry name" value="AraC_N"/>
    <property type="match status" value="1"/>
</dbReference>
<keyword evidence="2" id="KW-0804">Transcription</keyword>
<dbReference type="Proteomes" id="UP000297762">
    <property type="component" value="Unassembled WGS sequence"/>
</dbReference>
<dbReference type="AlphaFoldDB" id="A0A4V3JRX6"/>
<dbReference type="EMBL" id="RQGF01000020">
    <property type="protein sequence ID" value="TGL62081.1"/>
    <property type="molecule type" value="Genomic_DNA"/>
</dbReference>
<comment type="caution">
    <text evidence="4">The sequence shown here is derived from an EMBL/GenBank/DDBJ whole genome shotgun (WGS) entry which is preliminary data.</text>
</comment>
<reference evidence="4" key="1">
    <citation type="journal article" date="2019" name="PLoS Negl. Trop. Dis.">
        <title>Revisiting the worldwide diversity of Leptospira species in the environment.</title>
        <authorList>
            <person name="Vincent A.T."/>
            <person name="Schiettekatte O."/>
            <person name="Bourhy P."/>
            <person name="Veyrier F.J."/>
            <person name="Picardeau M."/>
        </authorList>
    </citation>
    <scope>NUCLEOTIDE SEQUENCE [LARGE SCALE GENOMIC DNA]</scope>
    <source>
        <strain evidence="4">201702455</strain>
    </source>
</reference>
<evidence type="ECO:0000313" key="4">
    <source>
        <dbReference type="EMBL" id="TGL62081.1"/>
    </source>
</evidence>